<comment type="cofactor">
    <cofactor evidence="4">
        <name>Zn(2+)</name>
        <dbReference type="ChEBI" id="CHEBI:29105"/>
    </cofactor>
    <text evidence="4">Binds 1 zinc ion per subunit.</text>
</comment>
<dbReference type="AlphaFoldDB" id="A0A559MKK6"/>
<dbReference type="Proteomes" id="UP000315522">
    <property type="component" value="Unassembled WGS sequence"/>
</dbReference>
<keyword evidence="3 4" id="KW-0862">Zinc</keyword>
<dbReference type="InterPro" id="IPR036874">
    <property type="entry name" value="Carbonic_anhydrase_sf"/>
</dbReference>
<evidence type="ECO:0000256" key="4">
    <source>
        <dbReference type="PIRSR" id="PIRSR601765-1"/>
    </source>
</evidence>
<evidence type="ECO:0000256" key="2">
    <source>
        <dbReference type="ARBA" id="ARBA00022723"/>
    </source>
</evidence>
<protein>
    <recommendedName>
        <fullName evidence="7">Carbonic anhydrase</fullName>
    </recommendedName>
</protein>
<dbReference type="PANTHER" id="PTHR43175:SF3">
    <property type="entry name" value="CARBON DISULFIDE HYDROLASE"/>
    <property type="match status" value="1"/>
</dbReference>
<organism evidence="5 6">
    <name type="scientific">Lachnellula willkommii</name>
    <dbReference type="NCBI Taxonomy" id="215461"/>
    <lineage>
        <taxon>Eukaryota</taxon>
        <taxon>Fungi</taxon>
        <taxon>Dikarya</taxon>
        <taxon>Ascomycota</taxon>
        <taxon>Pezizomycotina</taxon>
        <taxon>Leotiomycetes</taxon>
        <taxon>Helotiales</taxon>
        <taxon>Lachnaceae</taxon>
        <taxon>Lachnellula</taxon>
    </lineage>
</organism>
<keyword evidence="6" id="KW-1185">Reference proteome</keyword>
<dbReference type="EMBL" id="QGML01000124">
    <property type="protein sequence ID" value="TVY93495.1"/>
    <property type="molecule type" value="Genomic_DNA"/>
</dbReference>
<evidence type="ECO:0000256" key="3">
    <source>
        <dbReference type="ARBA" id="ARBA00022833"/>
    </source>
</evidence>
<dbReference type="PANTHER" id="PTHR43175">
    <property type="entry name" value="CARBONIC ANHYDRASE"/>
    <property type="match status" value="1"/>
</dbReference>
<dbReference type="SUPFAM" id="SSF53056">
    <property type="entry name" value="beta-carbonic anhydrase, cab"/>
    <property type="match status" value="1"/>
</dbReference>
<comment type="similarity">
    <text evidence="1">Belongs to the beta-class carbonic anhydrase family.</text>
</comment>
<sequence length="99" mass="11009">ALDAVRSLIVSQQLLGTREIVIVHHTDCGMLTFTDDVLRAKIRQDLGKNADGLAFLPFSDVRQSVVDDVKLLEENELLLDVPITGYIYDVKNGQIKKVS</sequence>
<feature type="non-terminal residue" evidence="5">
    <location>
        <position position="1"/>
    </location>
</feature>
<keyword evidence="2 4" id="KW-0479">Metal-binding</keyword>
<dbReference type="GO" id="GO:0008270">
    <property type="term" value="F:zinc ion binding"/>
    <property type="evidence" value="ECO:0007669"/>
    <property type="project" value="InterPro"/>
</dbReference>
<reference evidence="5 6" key="1">
    <citation type="submission" date="2018-05" db="EMBL/GenBank/DDBJ databases">
        <title>Genome sequencing and assembly of the regulated plant pathogen Lachnellula willkommii and related sister species for the development of diagnostic species identification markers.</title>
        <authorList>
            <person name="Giroux E."/>
            <person name="Bilodeau G."/>
        </authorList>
    </citation>
    <scope>NUCLEOTIDE SEQUENCE [LARGE SCALE GENOMIC DNA]</scope>
    <source>
        <strain evidence="5 6">CBS 172.35</strain>
    </source>
</reference>
<evidence type="ECO:0000313" key="5">
    <source>
        <dbReference type="EMBL" id="TVY93495.1"/>
    </source>
</evidence>
<evidence type="ECO:0000256" key="1">
    <source>
        <dbReference type="ARBA" id="ARBA00006217"/>
    </source>
</evidence>
<dbReference type="Gene3D" id="3.40.1050.10">
    <property type="entry name" value="Carbonic anhydrase"/>
    <property type="match status" value="1"/>
</dbReference>
<dbReference type="InterPro" id="IPR001765">
    <property type="entry name" value="Carbonic_anhydrase"/>
</dbReference>
<proteinExistence type="inferred from homology"/>
<dbReference type="SMART" id="SM00947">
    <property type="entry name" value="Pro_CA"/>
    <property type="match status" value="1"/>
</dbReference>
<accession>A0A559MKK6</accession>
<dbReference type="GO" id="GO:0004089">
    <property type="term" value="F:carbonate dehydratase activity"/>
    <property type="evidence" value="ECO:0007669"/>
    <property type="project" value="InterPro"/>
</dbReference>
<feature type="binding site" evidence="4">
    <location>
        <position position="25"/>
    </location>
    <ligand>
        <name>Zn(2+)</name>
        <dbReference type="ChEBI" id="CHEBI:29105"/>
    </ligand>
</feature>
<name>A0A559MKK6_9HELO</name>
<gene>
    <name evidence="5" type="ORF">LAWI1_G001488</name>
</gene>
<evidence type="ECO:0000313" key="6">
    <source>
        <dbReference type="Proteomes" id="UP000315522"/>
    </source>
</evidence>
<evidence type="ECO:0008006" key="7">
    <source>
        <dbReference type="Google" id="ProtNLM"/>
    </source>
</evidence>
<feature type="binding site" evidence="4">
    <location>
        <position position="28"/>
    </location>
    <ligand>
        <name>Zn(2+)</name>
        <dbReference type="ChEBI" id="CHEBI:29105"/>
    </ligand>
</feature>
<comment type="caution">
    <text evidence="5">The sequence shown here is derived from an EMBL/GenBank/DDBJ whole genome shotgun (WGS) entry which is preliminary data.</text>
</comment>